<organism evidence="1">
    <name type="scientific">Candidatus Kentrum sp. SD</name>
    <dbReference type="NCBI Taxonomy" id="2126332"/>
    <lineage>
        <taxon>Bacteria</taxon>
        <taxon>Pseudomonadati</taxon>
        <taxon>Pseudomonadota</taxon>
        <taxon>Gammaproteobacteria</taxon>
        <taxon>Candidatus Kentrum</taxon>
    </lineage>
</organism>
<proteinExistence type="predicted"/>
<dbReference type="EMBL" id="CAADHB010000007">
    <property type="protein sequence ID" value="VFK78120.1"/>
    <property type="molecule type" value="Genomic_DNA"/>
</dbReference>
<gene>
    <name evidence="1" type="ORF">BECKSD772D_GA0070982_100727</name>
</gene>
<reference evidence="1" key="1">
    <citation type="submission" date="2019-02" db="EMBL/GenBank/DDBJ databases">
        <authorList>
            <person name="Gruber-Vodicka R. H."/>
            <person name="Seah K. B. B."/>
        </authorList>
    </citation>
    <scope>NUCLEOTIDE SEQUENCE</scope>
    <source>
        <strain evidence="1">BECK_S127</strain>
    </source>
</reference>
<sequence>MPALCAGAGNIKEKPGARRILRLFPVLNVSGSVTLSSTVGGRLARSGDFHKTASVQGAVYSMPEENQILTLARLRLGSMNHNSTLVVYFPLGFTNRSGFKSGLLTQARVSLVRGEASLVFQILPSPGCSHFGGRLEEAQISPKVPTGSKATQGKCFLARYAWERISSSRLLVRSN</sequence>
<name>A0A451BIJ3_9GAMM</name>
<accession>A0A451BIJ3</accession>
<dbReference type="AlphaFoldDB" id="A0A451BIJ3"/>
<protein>
    <submittedName>
        <fullName evidence="1">Uncharacterized protein</fullName>
    </submittedName>
</protein>
<evidence type="ECO:0000313" key="1">
    <source>
        <dbReference type="EMBL" id="VFK78120.1"/>
    </source>
</evidence>